<feature type="binding site" description="axial binding residue" evidence="9">
    <location>
        <position position="499"/>
    </location>
    <ligand>
        <name>heme</name>
        <dbReference type="ChEBI" id="CHEBI:30413"/>
    </ligand>
    <ligandPart>
        <name>Fe</name>
        <dbReference type="ChEBI" id="CHEBI:18248"/>
    </ligandPart>
</feature>
<organism evidence="10 11">
    <name type="scientific">Botryobasidium botryosum (strain FD-172 SS1)</name>
    <dbReference type="NCBI Taxonomy" id="930990"/>
    <lineage>
        <taxon>Eukaryota</taxon>
        <taxon>Fungi</taxon>
        <taxon>Dikarya</taxon>
        <taxon>Basidiomycota</taxon>
        <taxon>Agaricomycotina</taxon>
        <taxon>Agaricomycetes</taxon>
        <taxon>Cantharellales</taxon>
        <taxon>Botryobasidiaceae</taxon>
        <taxon>Botryobasidium</taxon>
    </lineage>
</organism>
<proteinExistence type="inferred from homology"/>
<evidence type="ECO:0000256" key="2">
    <source>
        <dbReference type="ARBA" id="ARBA00005179"/>
    </source>
</evidence>
<dbReference type="HOGENOM" id="CLU_001570_5_11_1"/>
<dbReference type="PANTHER" id="PTHR24305:SF166">
    <property type="entry name" value="CYTOCHROME P450 12A4, MITOCHONDRIAL-RELATED"/>
    <property type="match status" value="1"/>
</dbReference>
<evidence type="ECO:0000256" key="4">
    <source>
        <dbReference type="ARBA" id="ARBA00022617"/>
    </source>
</evidence>
<reference evidence="11" key="1">
    <citation type="journal article" date="2014" name="Proc. Natl. Acad. Sci. U.S.A.">
        <title>Extensive sampling of basidiomycete genomes demonstrates inadequacy of the white-rot/brown-rot paradigm for wood decay fungi.</title>
        <authorList>
            <person name="Riley R."/>
            <person name="Salamov A.A."/>
            <person name="Brown D.W."/>
            <person name="Nagy L.G."/>
            <person name="Floudas D."/>
            <person name="Held B.W."/>
            <person name="Levasseur A."/>
            <person name="Lombard V."/>
            <person name="Morin E."/>
            <person name="Otillar R."/>
            <person name="Lindquist E.A."/>
            <person name="Sun H."/>
            <person name="LaButti K.M."/>
            <person name="Schmutz J."/>
            <person name="Jabbour D."/>
            <person name="Luo H."/>
            <person name="Baker S.E."/>
            <person name="Pisabarro A.G."/>
            <person name="Walton J.D."/>
            <person name="Blanchette R.A."/>
            <person name="Henrissat B."/>
            <person name="Martin F."/>
            <person name="Cullen D."/>
            <person name="Hibbett D.S."/>
            <person name="Grigoriev I.V."/>
        </authorList>
    </citation>
    <scope>NUCLEOTIDE SEQUENCE [LARGE SCALE GENOMIC DNA]</scope>
    <source>
        <strain evidence="11">FD-172 SS1</strain>
    </source>
</reference>
<dbReference type="AlphaFoldDB" id="A0A067LWY3"/>
<dbReference type="GO" id="GO:0020037">
    <property type="term" value="F:heme binding"/>
    <property type="evidence" value="ECO:0007669"/>
    <property type="project" value="InterPro"/>
</dbReference>
<dbReference type="PRINTS" id="PR00385">
    <property type="entry name" value="P450"/>
</dbReference>
<evidence type="ECO:0000256" key="5">
    <source>
        <dbReference type="ARBA" id="ARBA00022723"/>
    </source>
</evidence>
<evidence type="ECO:0000256" key="8">
    <source>
        <dbReference type="ARBA" id="ARBA00023033"/>
    </source>
</evidence>
<comment type="similarity">
    <text evidence="3">Belongs to the cytochrome P450 family.</text>
</comment>
<evidence type="ECO:0008006" key="12">
    <source>
        <dbReference type="Google" id="ProtNLM"/>
    </source>
</evidence>
<protein>
    <recommendedName>
        <fullName evidence="12">Cytochrome P450</fullName>
    </recommendedName>
</protein>
<keyword evidence="8" id="KW-0503">Monooxygenase</keyword>
<dbReference type="EMBL" id="KL198099">
    <property type="protein sequence ID" value="KDQ07868.1"/>
    <property type="molecule type" value="Genomic_DNA"/>
</dbReference>
<dbReference type="GO" id="GO:0004497">
    <property type="term" value="F:monooxygenase activity"/>
    <property type="evidence" value="ECO:0007669"/>
    <property type="project" value="UniProtKB-KW"/>
</dbReference>
<evidence type="ECO:0000256" key="3">
    <source>
        <dbReference type="ARBA" id="ARBA00010617"/>
    </source>
</evidence>
<evidence type="ECO:0000256" key="9">
    <source>
        <dbReference type="PIRSR" id="PIRSR602403-1"/>
    </source>
</evidence>
<dbReference type="InterPro" id="IPR002403">
    <property type="entry name" value="Cyt_P450_E_grp-IV"/>
</dbReference>
<dbReference type="GO" id="GO:0016705">
    <property type="term" value="F:oxidoreductase activity, acting on paired donors, with incorporation or reduction of molecular oxygen"/>
    <property type="evidence" value="ECO:0007669"/>
    <property type="project" value="InterPro"/>
</dbReference>
<dbReference type="PANTHER" id="PTHR24305">
    <property type="entry name" value="CYTOCHROME P450"/>
    <property type="match status" value="1"/>
</dbReference>
<evidence type="ECO:0000256" key="7">
    <source>
        <dbReference type="ARBA" id="ARBA00023004"/>
    </source>
</evidence>
<evidence type="ECO:0000256" key="6">
    <source>
        <dbReference type="ARBA" id="ARBA00023002"/>
    </source>
</evidence>
<dbReference type="Pfam" id="PF00067">
    <property type="entry name" value="p450"/>
    <property type="match status" value="1"/>
</dbReference>
<evidence type="ECO:0000313" key="10">
    <source>
        <dbReference type="EMBL" id="KDQ07868.1"/>
    </source>
</evidence>
<keyword evidence="11" id="KW-1185">Reference proteome</keyword>
<name>A0A067LWY3_BOTB1</name>
<comment type="pathway">
    <text evidence="2">Secondary metabolite biosynthesis.</text>
</comment>
<evidence type="ECO:0000313" key="11">
    <source>
        <dbReference type="Proteomes" id="UP000027195"/>
    </source>
</evidence>
<comment type="cofactor">
    <cofactor evidence="1 9">
        <name>heme</name>
        <dbReference type="ChEBI" id="CHEBI:30413"/>
    </cofactor>
</comment>
<accession>A0A067LWY3</accession>
<keyword evidence="6" id="KW-0560">Oxidoreductase</keyword>
<keyword evidence="7 9" id="KW-0408">Iron</keyword>
<dbReference type="STRING" id="930990.A0A067LWY3"/>
<dbReference type="InterPro" id="IPR001128">
    <property type="entry name" value="Cyt_P450"/>
</dbReference>
<dbReference type="SUPFAM" id="SSF48264">
    <property type="entry name" value="Cytochrome P450"/>
    <property type="match status" value="1"/>
</dbReference>
<dbReference type="Gene3D" id="1.10.630.10">
    <property type="entry name" value="Cytochrome P450"/>
    <property type="match status" value="1"/>
</dbReference>
<dbReference type="Proteomes" id="UP000027195">
    <property type="component" value="Unassembled WGS sequence"/>
</dbReference>
<dbReference type="GO" id="GO:0005506">
    <property type="term" value="F:iron ion binding"/>
    <property type="evidence" value="ECO:0007669"/>
    <property type="project" value="InterPro"/>
</dbReference>
<dbReference type="InterPro" id="IPR036396">
    <property type="entry name" value="Cyt_P450_sf"/>
</dbReference>
<dbReference type="InParanoid" id="A0A067LWY3"/>
<dbReference type="CDD" id="cd11069">
    <property type="entry name" value="CYP_FUM15-like"/>
    <property type="match status" value="1"/>
</dbReference>
<sequence>MSTTYQYIYELLKSIPWKVAIPVLLGLGLVRRPVIILFRAFTTPLTSGLRHLPGPKNPSILLGNVRELLEDQSAQKVQEEWVRKYGHVLRFWAPLGTPYLLIADTRALSYVLSHAYDFPKPEESRAAVGEIFGKGLLFAEGDVHKRQRRIMNPAFSAAHVRALTPVFLDKSYELRDSWLRKISEGDGMHKTDIISWLSRTSLDIIGLAGFGYEFSALSEDGGTSELASLFTNSSLIDSDQHLSFLNILRAIFPVLQLVTDEPPQFKKMKADNVIMRRIGLELIRQKKDAVLAEVGDSGTVEKSSVKSRDLLSLLIKANMASDIPESQKMSDEEILDQISTFLLAGHETTASSLAWILYEIARHPEVQTRLRAEFTSISNESELAVEDLMALPYLDAVLREALRTRAVVPETARVAVKNEAIPVSKPYTDAKGVERHEIRVKKGDILSIPILLLNKSAEIWGEDAKEFNPDRWSSMPERSAEIPSVYSHIATFLAGPRGCIGHRFAVAEMKALIFTLVRDISFELAVPADDIESRLALVTTRPAVKSQKEKGFQLPMILRAAKE</sequence>
<keyword evidence="5 9" id="KW-0479">Metal-binding</keyword>
<dbReference type="InterPro" id="IPR050121">
    <property type="entry name" value="Cytochrome_P450_monoxygenase"/>
</dbReference>
<dbReference type="PRINTS" id="PR00465">
    <property type="entry name" value="EP450IV"/>
</dbReference>
<dbReference type="OrthoDB" id="1470350at2759"/>
<evidence type="ECO:0000256" key="1">
    <source>
        <dbReference type="ARBA" id="ARBA00001971"/>
    </source>
</evidence>
<keyword evidence="4 9" id="KW-0349">Heme</keyword>
<gene>
    <name evidence="10" type="ORF">BOTBODRAFT_38425</name>
</gene>